<feature type="signal peptide" evidence="2">
    <location>
        <begin position="1"/>
        <end position="27"/>
    </location>
</feature>
<evidence type="ECO:0000256" key="1">
    <source>
        <dbReference type="SAM" id="MobiDB-lite"/>
    </source>
</evidence>
<evidence type="ECO:0008006" key="4">
    <source>
        <dbReference type="Google" id="ProtNLM"/>
    </source>
</evidence>
<dbReference type="AlphaFoldDB" id="A0A131YF23"/>
<organism evidence="3">
    <name type="scientific">Rhipicephalus appendiculatus</name>
    <name type="common">Brown ear tick</name>
    <dbReference type="NCBI Taxonomy" id="34631"/>
    <lineage>
        <taxon>Eukaryota</taxon>
        <taxon>Metazoa</taxon>
        <taxon>Ecdysozoa</taxon>
        <taxon>Arthropoda</taxon>
        <taxon>Chelicerata</taxon>
        <taxon>Arachnida</taxon>
        <taxon>Acari</taxon>
        <taxon>Parasitiformes</taxon>
        <taxon>Ixodida</taxon>
        <taxon>Ixodoidea</taxon>
        <taxon>Ixodidae</taxon>
        <taxon>Rhipicephalinae</taxon>
        <taxon>Rhipicephalus</taxon>
        <taxon>Rhipicephalus</taxon>
    </lineage>
</organism>
<sequence>MNVFRQEIVLLLGFLVLITFDPTCVFAQKVFKKPMHLLKTPERNLLLHARHPAGMRNPGGIPPYGYHGPVPSRPGSPQLMIPKIFVPRAK</sequence>
<feature type="chain" id="PRO_5007284984" description="Glycine rich superfamily member" evidence="2">
    <location>
        <begin position="28"/>
        <end position="90"/>
    </location>
</feature>
<keyword evidence="2" id="KW-0732">Signal</keyword>
<proteinExistence type="predicted"/>
<evidence type="ECO:0000313" key="3">
    <source>
        <dbReference type="EMBL" id="JAP77082.1"/>
    </source>
</evidence>
<dbReference type="EMBL" id="GEDV01011475">
    <property type="protein sequence ID" value="JAP77082.1"/>
    <property type="molecule type" value="Transcribed_RNA"/>
</dbReference>
<protein>
    <recommendedName>
        <fullName evidence="4">Glycine rich superfamily member</fullName>
    </recommendedName>
</protein>
<feature type="region of interest" description="Disordered" evidence="1">
    <location>
        <begin position="58"/>
        <end position="79"/>
    </location>
</feature>
<name>A0A131YF23_RHIAP</name>
<reference evidence="3" key="1">
    <citation type="journal article" date="2016" name="Ticks Tick Borne Dis.">
        <title>De novo assembly and annotation of the salivary gland transcriptome of Rhipicephalus appendiculatus male and female ticks during blood feeding.</title>
        <authorList>
            <person name="de Castro M.H."/>
            <person name="de Klerk D."/>
            <person name="Pienaar R."/>
            <person name="Latif A.A."/>
            <person name="Rees D.J."/>
            <person name="Mans B.J."/>
        </authorList>
    </citation>
    <scope>NUCLEOTIDE SEQUENCE</scope>
    <source>
        <tissue evidence="3">Salivary glands</tissue>
    </source>
</reference>
<accession>A0A131YF23</accession>
<evidence type="ECO:0000256" key="2">
    <source>
        <dbReference type="SAM" id="SignalP"/>
    </source>
</evidence>